<evidence type="ECO:0000313" key="1">
    <source>
        <dbReference type="EMBL" id="KAL0912549.1"/>
    </source>
</evidence>
<gene>
    <name evidence="1" type="ORF">M5K25_018530</name>
</gene>
<keyword evidence="2" id="KW-1185">Reference proteome</keyword>
<protein>
    <submittedName>
        <fullName evidence="1">Uncharacterized protein</fullName>
    </submittedName>
</protein>
<dbReference type="Proteomes" id="UP001552299">
    <property type="component" value="Unassembled WGS sequence"/>
</dbReference>
<proteinExistence type="predicted"/>
<name>A0ABD0UIV2_DENTH</name>
<dbReference type="AlphaFoldDB" id="A0ABD0UIV2"/>
<dbReference type="EMBL" id="JANQDX010000014">
    <property type="protein sequence ID" value="KAL0912549.1"/>
    <property type="molecule type" value="Genomic_DNA"/>
</dbReference>
<accession>A0ABD0UIV2</accession>
<organism evidence="1 2">
    <name type="scientific">Dendrobium thyrsiflorum</name>
    <name type="common">Pinecone-like raceme dendrobium</name>
    <name type="synonym">Orchid</name>
    <dbReference type="NCBI Taxonomy" id="117978"/>
    <lineage>
        <taxon>Eukaryota</taxon>
        <taxon>Viridiplantae</taxon>
        <taxon>Streptophyta</taxon>
        <taxon>Embryophyta</taxon>
        <taxon>Tracheophyta</taxon>
        <taxon>Spermatophyta</taxon>
        <taxon>Magnoliopsida</taxon>
        <taxon>Liliopsida</taxon>
        <taxon>Asparagales</taxon>
        <taxon>Orchidaceae</taxon>
        <taxon>Epidendroideae</taxon>
        <taxon>Malaxideae</taxon>
        <taxon>Dendrobiinae</taxon>
        <taxon>Dendrobium</taxon>
    </lineage>
</organism>
<evidence type="ECO:0000313" key="2">
    <source>
        <dbReference type="Proteomes" id="UP001552299"/>
    </source>
</evidence>
<sequence length="91" mass="10298">MPVPPFPLALSRANTISYHRLSFSRLPQLLLPPSKPTSSSKSLWRVLALQLCLNFKICIGRKVNNRYKSSHCLICINKTSLTIALKHINLK</sequence>
<reference evidence="1 2" key="1">
    <citation type="journal article" date="2024" name="Plant Biotechnol. J.">
        <title>Dendrobium thyrsiflorum genome and its molecular insights into genes involved in important horticultural traits.</title>
        <authorList>
            <person name="Chen B."/>
            <person name="Wang J.Y."/>
            <person name="Zheng P.J."/>
            <person name="Li K.L."/>
            <person name="Liang Y.M."/>
            <person name="Chen X.F."/>
            <person name="Zhang C."/>
            <person name="Zhao X."/>
            <person name="He X."/>
            <person name="Zhang G.Q."/>
            <person name="Liu Z.J."/>
            <person name="Xu Q."/>
        </authorList>
    </citation>
    <scope>NUCLEOTIDE SEQUENCE [LARGE SCALE GENOMIC DNA]</scope>
    <source>
        <strain evidence="1">GZMU011</strain>
    </source>
</reference>
<comment type="caution">
    <text evidence="1">The sequence shown here is derived from an EMBL/GenBank/DDBJ whole genome shotgun (WGS) entry which is preliminary data.</text>
</comment>